<reference evidence="3 4" key="1">
    <citation type="submission" date="2018-08" db="EMBL/GenBank/DDBJ databases">
        <title>Recombination of ecologically and evolutionarily significant loci maintains genetic cohesion in the Pseudomonas syringae species complex.</title>
        <authorList>
            <person name="Dillon M."/>
            <person name="Thakur S."/>
            <person name="Almeida R.N.D."/>
            <person name="Weir B.S."/>
            <person name="Guttman D.S."/>
        </authorList>
    </citation>
    <scope>NUCLEOTIDE SEQUENCE [LARGE SCALE GENOMIC DNA]</scope>
    <source>
        <strain evidence="3 4">ICMP 9420</strain>
    </source>
</reference>
<feature type="transmembrane region" description="Helical" evidence="1">
    <location>
        <begin position="271"/>
        <end position="289"/>
    </location>
</feature>
<name>A0A3M5H6Y1_PSESS</name>
<evidence type="ECO:0000313" key="3">
    <source>
        <dbReference type="EMBL" id="RMS94314.1"/>
    </source>
</evidence>
<dbReference type="Pfam" id="PF20455">
    <property type="entry name" value="DUF6708"/>
    <property type="match status" value="1"/>
</dbReference>
<dbReference type="AlphaFoldDB" id="A0A3M5H6Y1"/>
<organism evidence="3 4">
    <name type="scientific">Pseudomonas savastanoi</name>
    <name type="common">Pseudomonas syringae pv. savastanoi</name>
    <dbReference type="NCBI Taxonomy" id="29438"/>
    <lineage>
        <taxon>Bacteria</taxon>
        <taxon>Pseudomonadati</taxon>
        <taxon>Pseudomonadota</taxon>
        <taxon>Gammaproteobacteria</taxon>
        <taxon>Pseudomonadales</taxon>
        <taxon>Pseudomonadaceae</taxon>
        <taxon>Pseudomonas</taxon>
    </lineage>
</organism>
<sequence length="361" mass="41218">MFYLSRETIFLNSSKYEQSPRAGDTEHEADTEVFYLAPRPLPTGVSASNLQNIDRMAADTYLDFHLTSASLEFAVRCYTASVASIIMMFLLTGIGTGIAEYFISSTPILETAIPFIFPNWALWLFVFLLASMYGYFFFKAVYQLTSTPPIRFNRQRREVAYVAKRGQPPRFIPWEEIIACVSSSTVATQYGTQQKFALMIGFVDASDGQVMWLTLPTSTLGMAVSEWEAIRAYMEEGPSALRKSMMGTDLEEGTVEFFHMCRRDYLLDHGCLRYLFGFLLIQFFSGWTLPCHVASWVKRLPKTAFPKAVQDWSKPLPREQWQAPSAELIAQSEEVRKILRKGMSIFDYFLEKERNQSKTGS</sequence>
<keyword evidence="1" id="KW-1133">Transmembrane helix</keyword>
<feature type="transmembrane region" description="Helical" evidence="1">
    <location>
        <begin position="115"/>
        <end position="138"/>
    </location>
</feature>
<keyword evidence="1" id="KW-0472">Membrane</keyword>
<gene>
    <name evidence="3" type="ORF">ALP58_100891</name>
</gene>
<accession>A0A3M5H6Y1</accession>
<dbReference type="EMBL" id="RBSX01000067">
    <property type="protein sequence ID" value="RMS94314.1"/>
    <property type="molecule type" value="Genomic_DNA"/>
</dbReference>
<dbReference type="InterPro" id="IPR046554">
    <property type="entry name" value="DUF6708"/>
</dbReference>
<comment type="caution">
    <text evidence="3">The sequence shown here is derived from an EMBL/GenBank/DDBJ whole genome shotgun (WGS) entry which is preliminary data.</text>
</comment>
<feature type="domain" description="DUF6708" evidence="2">
    <location>
        <begin position="130"/>
        <end position="297"/>
    </location>
</feature>
<evidence type="ECO:0000256" key="1">
    <source>
        <dbReference type="SAM" id="Phobius"/>
    </source>
</evidence>
<proteinExistence type="predicted"/>
<evidence type="ECO:0000259" key="2">
    <source>
        <dbReference type="Pfam" id="PF20455"/>
    </source>
</evidence>
<keyword evidence="1" id="KW-0812">Transmembrane</keyword>
<protein>
    <recommendedName>
        <fullName evidence="2">DUF6708 domain-containing protein</fullName>
    </recommendedName>
</protein>
<feature type="transmembrane region" description="Helical" evidence="1">
    <location>
        <begin position="78"/>
        <end position="103"/>
    </location>
</feature>
<evidence type="ECO:0000313" key="4">
    <source>
        <dbReference type="Proteomes" id="UP000270430"/>
    </source>
</evidence>
<dbReference type="Proteomes" id="UP000270430">
    <property type="component" value="Unassembled WGS sequence"/>
</dbReference>